<evidence type="ECO:0000256" key="8">
    <source>
        <dbReference type="ARBA" id="ARBA00022771"/>
    </source>
</evidence>
<feature type="domain" description="Post-SET" evidence="16">
    <location>
        <begin position="743"/>
        <end position="759"/>
    </location>
</feature>
<evidence type="ECO:0000256" key="10">
    <source>
        <dbReference type="ARBA" id="ARBA00022853"/>
    </source>
</evidence>
<evidence type="ECO:0000256" key="2">
    <source>
        <dbReference type="ARBA" id="ARBA00004286"/>
    </source>
</evidence>
<sequence length="889" mass="95366">MAPPRTLVDTRALHPGAIVEVLDAAKLWFPAEVLSVGPAGVRVHFLGWGKAWDDSVSVREYAARLCQYRGWGRTLPGDFRVGEHVEALDLTGVWLPCRVLAVAEALVKVHYLGWPSKWDEWIHRTAGRLQRVKPGTDVRGATEAGKALVARACKAVTRSRVPEVACRHDLDLNEEICSVCEGVGELVCCEGRCLRSFHAECVKPLLAEVGAPPLAPELVVRTRCPRFGAAAPPPPLEPIVERETGAPAEGESRPPSMREGGSSSETADEATPRAGAQRLTRRVEATRRTLDAAGEAGAWVCPDCAHGAQRCALCGEVEREGEALQPPIRCTKPRCCKAFHPSCLASAWEQYGPACAAADRACARGVCPAHVCWECGEPENGRYGNAMTVCCGCGSGFHRSCIPPGSSAFVSSTLGHGLCAECERARGAGGGRARSGARTSGTCAPGARMRPMRGLVPFRFASIPLKDDASGADGDDVDRVAGGGGGWPRGYEVHNVRLLREMRRTSEVGFPWEPLRRRRAPVPFELPAKITAELVEGACDASRGFRPPSFSLICRSIWRAARMDGAKRGEGEPCACSASGLSCGEGCLNRHTLHECTAATCAVGEVACNNRRIQRGVYPALSVFKTLNKGWGVRADCPISHGDIVIEYVGEVIDRDEWERRNATATQHEAIYSMHLSHNLIIDAAHKGNVSRFINHSCAPNLQVQKWFVNSQPRLAMFALRDIREHEELSYDYNVHWTGQWQSGQRCHCGAPNCVGKMSAVAAAAHRKAGGKPKAKRRRQQPSLTAQLLPQLLGEPCKACGAAGDDDCALLCDSCDAAYHIFCLTPRLEAVPSGEWYCPACASSPRAIKAATPAASACMAPPSGSAVTAGRVTCTVASAEDDLDAAFAS</sequence>
<evidence type="ECO:0000259" key="15">
    <source>
        <dbReference type="PROSITE" id="PS50280"/>
    </source>
</evidence>
<dbReference type="InterPro" id="IPR006560">
    <property type="entry name" value="AWS_dom"/>
</dbReference>
<accession>A0A8J5Y365</accession>
<evidence type="ECO:0000313" key="19">
    <source>
        <dbReference type="Proteomes" id="UP000751190"/>
    </source>
</evidence>
<keyword evidence="5" id="KW-0808">Transferase</keyword>
<evidence type="ECO:0000256" key="7">
    <source>
        <dbReference type="ARBA" id="ARBA00022723"/>
    </source>
</evidence>
<dbReference type="GO" id="GO:0042054">
    <property type="term" value="F:histone methyltransferase activity"/>
    <property type="evidence" value="ECO:0007669"/>
    <property type="project" value="InterPro"/>
</dbReference>
<dbReference type="Gene3D" id="3.30.40.10">
    <property type="entry name" value="Zinc/RING finger domain, C3HC4 (zinc finger)"/>
    <property type="match status" value="3"/>
</dbReference>
<dbReference type="GO" id="GO:0005694">
    <property type="term" value="C:chromosome"/>
    <property type="evidence" value="ECO:0007669"/>
    <property type="project" value="UniProtKB-SubCell"/>
</dbReference>
<dbReference type="SUPFAM" id="SSF82199">
    <property type="entry name" value="SET domain"/>
    <property type="match status" value="1"/>
</dbReference>
<evidence type="ECO:0000256" key="6">
    <source>
        <dbReference type="ARBA" id="ARBA00022691"/>
    </source>
</evidence>
<dbReference type="CDD" id="cd20104">
    <property type="entry name" value="MBT_PHF20L1-like"/>
    <property type="match status" value="1"/>
</dbReference>
<keyword evidence="11" id="KW-0539">Nucleus</keyword>
<name>A0A8J5Y365_DIALT</name>
<dbReference type="SUPFAM" id="SSF54160">
    <property type="entry name" value="Chromo domain-like"/>
    <property type="match status" value="2"/>
</dbReference>
<dbReference type="InterPro" id="IPR003616">
    <property type="entry name" value="Post-SET_dom"/>
</dbReference>
<dbReference type="PROSITE" id="PS50868">
    <property type="entry name" value="POST_SET"/>
    <property type="match status" value="1"/>
</dbReference>
<evidence type="ECO:0000256" key="13">
    <source>
        <dbReference type="SAM" id="MobiDB-lite"/>
    </source>
</evidence>
<evidence type="ECO:0000259" key="14">
    <source>
        <dbReference type="PROSITE" id="PS50016"/>
    </source>
</evidence>
<dbReference type="SMART" id="SM00317">
    <property type="entry name" value="SET"/>
    <property type="match status" value="1"/>
</dbReference>
<evidence type="ECO:0000256" key="4">
    <source>
        <dbReference type="ARBA" id="ARBA00022603"/>
    </source>
</evidence>
<dbReference type="PROSITE" id="PS01359">
    <property type="entry name" value="ZF_PHD_1"/>
    <property type="match status" value="1"/>
</dbReference>
<comment type="subcellular location">
    <subcellularLocation>
        <location evidence="2">Chromosome</location>
    </subcellularLocation>
    <subcellularLocation>
        <location evidence="1">Nucleus</location>
    </subcellularLocation>
</comment>
<keyword evidence="10" id="KW-0156">Chromatin regulator</keyword>
<dbReference type="InterPro" id="IPR001214">
    <property type="entry name" value="SET_dom"/>
</dbReference>
<protein>
    <recommendedName>
        <fullName evidence="20">Histone-lysine N-methyltransferase</fullName>
    </recommendedName>
</protein>
<dbReference type="SMART" id="SM00249">
    <property type="entry name" value="PHD"/>
    <property type="match status" value="4"/>
</dbReference>
<comment type="caution">
    <text evidence="18">The sequence shown here is derived from an EMBL/GenBank/DDBJ whole genome shotgun (WGS) entry which is preliminary data.</text>
</comment>
<feature type="domain" description="AWS" evidence="17">
    <location>
        <begin position="569"/>
        <end position="617"/>
    </location>
</feature>
<evidence type="ECO:0000313" key="18">
    <source>
        <dbReference type="EMBL" id="KAG8470635.1"/>
    </source>
</evidence>
<evidence type="ECO:0000256" key="1">
    <source>
        <dbReference type="ARBA" id="ARBA00004123"/>
    </source>
</evidence>
<dbReference type="EMBL" id="JAGTXO010000001">
    <property type="protein sequence ID" value="KAG8470635.1"/>
    <property type="molecule type" value="Genomic_DNA"/>
</dbReference>
<keyword evidence="6" id="KW-0949">S-adenosyl-L-methionine</keyword>
<dbReference type="GO" id="GO:0008270">
    <property type="term" value="F:zinc ion binding"/>
    <property type="evidence" value="ECO:0007669"/>
    <property type="project" value="UniProtKB-KW"/>
</dbReference>
<dbReference type="InterPro" id="IPR016197">
    <property type="entry name" value="Chromo-like_dom_sf"/>
</dbReference>
<dbReference type="GO" id="GO:0005634">
    <property type="term" value="C:nucleus"/>
    <property type="evidence" value="ECO:0007669"/>
    <property type="project" value="UniProtKB-SubCell"/>
</dbReference>
<dbReference type="InterPro" id="IPR001965">
    <property type="entry name" value="Znf_PHD"/>
</dbReference>
<dbReference type="Proteomes" id="UP000751190">
    <property type="component" value="Unassembled WGS sequence"/>
</dbReference>
<dbReference type="InterPro" id="IPR050777">
    <property type="entry name" value="SET2_Histone-Lys_MeTrsfase"/>
</dbReference>
<keyword evidence="4" id="KW-0489">Methyltransferase</keyword>
<dbReference type="OMA" id="DEWERRN"/>
<dbReference type="Pfam" id="PF00856">
    <property type="entry name" value="SET"/>
    <property type="match status" value="1"/>
</dbReference>
<dbReference type="SMART" id="SM00570">
    <property type="entry name" value="AWS"/>
    <property type="match status" value="1"/>
</dbReference>
<dbReference type="Pfam" id="PF00628">
    <property type="entry name" value="PHD"/>
    <property type="match status" value="1"/>
</dbReference>
<proteinExistence type="predicted"/>
<feature type="domain" description="SET" evidence="15">
    <location>
        <begin position="619"/>
        <end position="734"/>
    </location>
</feature>
<evidence type="ECO:0000259" key="16">
    <source>
        <dbReference type="PROSITE" id="PS50868"/>
    </source>
</evidence>
<keyword evidence="7" id="KW-0479">Metal-binding</keyword>
<dbReference type="InterPro" id="IPR019786">
    <property type="entry name" value="Zinc_finger_PHD-type_CS"/>
</dbReference>
<evidence type="ECO:0000256" key="12">
    <source>
        <dbReference type="PROSITE-ProRule" id="PRU00146"/>
    </source>
</evidence>
<dbReference type="Gene3D" id="2.170.270.10">
    <property type="entry name" value="SET domain"/>
    <property type="match status" value="1"/>
</dbReference>
<dbReference type="AlphaFoldDB" id="A0A8J5Y365"/>
<dbReference type="GO" id="GO:0032259">
    <property type="term" value="P:methylation"/>
    <property type="evidence" value="ECO:0007669"/>
    <property type="project" value="UniProtKB-KW"/>
</dbReference>
<dbReference type="PROSITE" id="PS50280">
    <property type="entry name" value="SET"/>
    <property type="match status" value="1"/>
</dbReference>
<dbReference type="PANTHER" id="PTHR22884">
    <property type="entry name" value="SET DOMAIN PROTEINS"/>
    <property type="match status" value="1"/>
</dbReference>
<dbReference type="OrthoDB" id="422362at2759"/>
<dbReference type="PROSITE" id="PS50016">
    <property type="entry name" value="ZF_PHD_2"/>
    <property type="match status" value="1"/>
</dbReference>
<keyword evidence="9" id="KW-0862">Zinc</keyword>
<reference evidence="18" key="1">
    <citation type="submission" date="2021-05" db="EMBL/GenBank/DDBJ databases">
        <title>The genome of the haptophyte Pavlova lutheri (Diacronema luteri, Pavlovales) - a model for lipid biosynthesis in eukaryotic algae.</title>
        <authorList>
            <person name="Hulatt C.J."/>
            <person name="Posewitz M.C."/>
        </authorList>
    </citation>
    <scope>NUCLEOTIDE SEQUENCE</scope>
    <source>
        <strain evidence="18">NIVA-4/92</strain>
    </source>
</reference>
<evidence type="ECO:0000259" key="17">
    <source>
        <dbReference type="PROSITE" id="PS51215"/>
    </source>
</evidence>
<dbReference type="Gene3D" id="2.30.30.140">
    <property type="match status" value="2"/>
</dbReference>
<evidence type="ECO:0000256" key="5">
    <source>
        <dbReference type="ARBA" id="ARBA00022679"/>
    </source>
</evidence>
<dbReference type="InterPro" id="IPR013083">
    <property type="entry name" value="Znf_RING/FYVE/PHD"/>
</dbReference>
<feature type="region of interest" description="Disordered" evidence="13">
    <location>
        <begin position="231"/>
        <end position="283"/>
    </location>
</feature>
<dbReference type="SUPFAM" id="SSF57903">
    <property type="entry name" value="FYVE/PHD zinc finger"/>
    <property type="match status" value="2"/>
</dbReference>
<feature type="domain" description="PHD-type" evidence="14">
    <location>
        <begin position="794"/>
        <end position="844"/>
    </location>
</feature>
<evidence type="ECO:0008006" key="20">
    <source>
        <dbReference type="Google" id="ProtNLM"/>
    </source>
</evidence>
<dbReference type="CDD" id="cd10531">
    <property type="entry name" value="SET_SETD2-like"/>
    <property type="match status" value="1"/>
</dbReference>
<dbReference type="InterPro" id="IPR011011">
    <property type="entry name" value="Znf_FYVE_PHD"/>
</dbReference>
<keyword evidence="3" id="KW-0158">Chromosome</keyword>
<dbReference type="InterPro" id="IPR019787">
    <property type="entry name" value="Znf_PHD-finger"/>
</dbReference>
<dbReference type="Pfam" id="PF17907">
    <property type="entry name" value="AWS"/>
    <property type="match status" value="1"/>
</dbReference>
<organism evidence="18 19">
    <name type="scientific">Diacronema lutheri</name>
    <name type="common">Unicellular marine alga</name>
    <name type="synonym">Monochrysis lutheri</name>
    <dbReference type="NCBI Taxonomy" id="2081491"/>
    <lineage>
        <taxon>Eukaryota</taxon>
        <taxon>Haptista</taxon>
        <taxon>Haptophyta</taxon>
        <taxon>Pavlovophyceae</taxon>
        <taxon>Pavlovales</taxon>
        <taxon>Pavlovaceae</taxon>
        <taxon>Diacronema</taxon>
    </lineage>
</organism>
<evidence type="ECO:0000256" key="3">
    <source>
        <dbReference type="ARBA" id="ARBA00022454"/>
    </source>
</evidence>
<dbReference type="PROSITE" id="PS51215">
    <property type="entry name" value="AWS"/>
    <property type="match status" value="1"/>
</dbReference>
<keyword evidence="19" id="KW-1185">Reference proteome</keyword>
<gene>
    <name evidence="18" type="ORF">KFE25_009056</name>
</gene>
<evidence type="ECO:0000256" key="11">
    <source>
        <dbReference type="ARBA" id="ARBA00023242"/>
    </source>
</evidence>
<evidence type="ECO:0000256" key="9">
    <source>
        <dbReference type="ARBA" id="ARBA00022833"/>
    </source>
</evidence>
<dbReference type="InterPro" id="IPR046341">
    <property type="entry name" value="SET_dom_sf"/>
</dbReference>
<keyword evidence="8 12" id="KW-0863">Zinc-finger</keyword>